<dbReference type="Pfam" id="PF03054">
    <property type="entry name" value="tRNA_Me_trans"/>
    <property type="match status" value="1"/>
</dbReference>
<evidence type="ECO:0000256" key="10">
    <source>
        <dbReference type="ARBA" id="ARBA00023157"/>
    </source>
</evidence>
<keyword evidence="4" id="KW-0820">tRNA-binding</keyword>
<evidence type="ECO:0000313" key="14">
    <source>
        <dbReference type="EMBL" id="CCF58815.1"/>
    </source>
</evidence>
<keyword evidence="5" id="KW-0808">Transferase</keyword>
<evidence type="ECO:0000256" key="9">
    <source>
        <dbReference type="ARBA" id="ARBA00022884"/>
    </source>
</evidence>
<dbReference type="NCBIfam" id="NF001138">
    <property type="entry name" value="PRK00143.1"/>
    <property type="match status" value="1"/>
</dbReference>
<evidence type="ECO:0000256" key="6">
    <source>
        <dbReference type="ARBA" id="ARBA00022694"/>
    </source>
</evidence>
<dbReference type="InterPro" id="IPR004506">
    <property type="entry name" value="MnmA-like"/>
</dbReference>
<keyword evidence="15" id="KW-1185">Reference proteome</keyword>
<keyword evidence="9" id="KW-0694">RNA-binding</keyword>
<name>H2AWR5_KAZAF</name>
<evidence type="ECO:0000256" key="7">
    <source>
        <dbReference type="ARBA" id="ARBA00022741"/>
    </source>
</evidence>
<dbReference type="GO" id="GO:0103016">
    <property type="term" value="F:tRNA-uridine 2-sulfurtransferase activity"/>
    <property type="evidence" value="ECO:0007669"/>
    <property type="project" value="EnsemblFungi"/>
</dbReference>
<dbReference type="Pfam" id="PF20258">
    <property type="entry name" value="tRNA_Me_trans_C"/>
    <property type="match status" value="1"/>
</dbReference>
<dbReference type="Gene3D" id="2.40.30.10">
    <property type="entry name" value="Translation factors"/>
    <property type="match status" value="1"/>
</dbReference>
<dbReference type="Pfam" id="PF20259">
    <property type="entry name" value="tRNA_Me_trans_M"/>
    <property type="match status" value="1"/>
</dbReference>
<dbReference type="InterPro" id="IPR014729">
    <property type="entry name" value="Rossmann-like_a/b/a_fold"/>
</dbReference>
<keyword evidence="10" id="KW-1015">Disulfide bond</keyword>
<dbReference type="Gene3D" id="2.30.30.280">
    <property type="entry name" value="Adenine nucleotide alpha hydrolases-like domains"/>
    <property type="match status" value="1"/>
</dbReference>
<dbReference type="GeneID" id="13884283"/>
<evidence type="ECO:0000256" key="5">
    <source>
        <dbReference type="ARBA" id="ARBA00022679"/>
    </source>
</evidence>
<evidence type="ECO:0000259" key="12">
    <source>
        <dbReference type="Pfam" id="PF20258"/>
    </source>
</evidence>
<dbReference type="InterPro" id="IPR046885">
    <property type="entry name" value="MnmA-like_C"/>
</dbReference>
<feature type="domain" description="tRNA-specific 2-thiouridylase MnmA-like central" evidence="13">
    <location>
        <begin position="235"/>
        <end position="308"/>
    </location>
</feature>
<dbReference type="HOGENOM" id="CLU_035188_1_2_1"/>
<dbReference type="GO" id="GO:0005524">
    <property type="term" value="F:ATP binding"/>
    <property type="evidence" value="ECO:0007669"/>
    <property type="project" value="UniProtKB-KW"/>
</dbReference>
<reference evidence="14 15" key="1">
    <citation type="journal article" date="2011" name="Proc. Natl. Acad. Sci. U.S.A.">
        <title>Evolutionary erosion of yeast sex chromosomes by mating-type switching accidents.</title>
        <authorList>
            <person name="Gordon J.L."/>
            <person name="Armisen D."/>
            <person name="Proux-Wera E."/>
            <person name="Oheigeartaigh S.S."/>
            <person name="Byrne K.P."/>
            <person name="Wolfe K.H."/>
        </authorList>
    </citation>
    <scope>NUCLEOTIDE SEQUENCE [LARGE SCALE GENOMIC DNA]</scope>
    <source>
        <strain evidence="15">ATCC 22294 / BCRC 22015 / CBS 2517 / CECT 1963 / NBRC 1671 / NRRL Y-8276</strain>
    </source>
</reference>
<dbReference type="NCBIfam" id="TIGR00420">
    <property type="entry name" value="trmU"/>
    <property type="match status" value="1"/>
</dbReference>
<dbReference type="eggNOG" id="KOG2805">
    <property type="taxonomic scope" value="Eukaryota"/>
</dbReference>
<protein>
    <recommendedName>
        <fullName evidence="3">tRNA-5-taurinomethyluridine 2-sulfurtransferase</fullName>
        <ecNumber evidence="3">2.8.1.14</ecNumber>
    </recommendedName>
</protein>
<comment type="similarity">
    <text evidence="2">Belongs to the MnmA/TRMU family.</text>
</comment>
<comment type="function">
    <text evidence="1">Catalyzes the 2-thiolation of uridine at the wobble position (U34) of mitochondrial tRNA(Lys), tRNA(Glu) and tRNA(Gln). Required for the formation of 5-taurinomethyl-2-thiouridine (tm5s2U) of mitochondrial tRNA(Lys), tRNA(Glu), and tRNA(Gln) at the wobble position. ATP is required to activate the C2 atom of the wobble base.</text>
</comment>
<accession>H2AWR5</accession>
<evidence type="ECO:0000256" key="2">
    <source>
        <dbReference type="ARBA" id="ARBA00006191"/>
    </source>
</evidence>
<comment type="catalytic activity">
    <reaction evidence="11">
        <text>5-taurinomethyluridine(34) in tRNA + S-sulfanyl-L-cysteinyl-[protein] + AH2 + ATP = 5-taurinomethyl-2-thiouridine(34) in tRNA + L-cysteinyl-[protein] + A + AMP + diphosphate + H(+)</text>
        <dbReference type="Rhea" id="RHEA:47040"/>
        <dbReference type="Rhea" id="RHEA-COMP:10131"/>
        <dbReference type="Rhea" id="RHEA-COMP:11726"/>
        <dbReference type="Rhea" id="RHEA-COMP:11732"/>
        <dbReference type="Rhea" id="RHEA-COMP:11733"/>
        <dbReference type="ChEBI" id="CHEBI:13193"/>
        <dbReference type="ChEBI" id="CHEBI:15378"/>
        <dbReference type="ChEBI" id="CHEBI:17499"/>
        <dbReference type="ChEBI" id="CHEBI:29950"/>
        <dbReference type="ChEBI" id="CHEBI:30616"/>
        <dbReference type="ChEBI" id="CHEBI:33019"/>
        <dbReference type="ChEBI" id="CHEBI:61963"/>
        <dbReference type="ChEBI" id="CHEBI:87171"/>
        <dbReference type="ChEBI" id="CHEBI:87172"/>
        <dbReference type="ChEBI" id="CHEBI:456215"/>
        <dbReference type="EC" id="2.8.1.14"/>
    </reaction>
</comment>
<dbReference type="GO" id="GO:1990799">
    <property type="term" value="P:mitochondrial tRNA wobble position uridine thiolation"/>
    <property type="evidence" value="ECO:0007669"/>
    <property type="project" value="EnsemblFungi"/>
</dbReference>
<dbReference type="GO" id="GO:0000049">
    <property type="term" value="F:tRNA binding"/>
    <property type="evidence" value="ECO:0007669"/>
    <property type="project" value="UniProtKB-KW"/>
</dbReference>
<dbReference type="RefSeq" id="XP_003957950.1">
    <property type="nucleotide sequence ID" value="XM_003957901.1"/>
</dbReference>
<dbReference type="InterPro" id="IPR023382">
    <property type="entry name" value="MnmA-like_central_sf"/>
</dbReference>
<dbReference type="Proteomes" id="UP000005220">
    <property type="component" value="Chromosome 6"/>
</dbReference>
<gene>
    <name evidence="14" type="primary">KAFR0F02180</name>
    <name evidence="14" type="ORF">KAFR_0F02180</name>
</gene>
<dbReference type="EMBL" id="HE650826">
    <property type="protein sequence ID" value="CCF58815.1"/>
    <property type="molecule type" value="Genomic_DNA"/>
</dbReference>
<evidence type="ECO:0000313" key="15">
    <source>
        <dbReference type="Proteomes" id="UP000005220"/>
    </source>
</evidence>
<feature type="domain" description="tRNA-specific 2-thiouridylase MnmA-like C-terminal" evidence="12">
    <location>
        <begin position="346"/>
        <end position="410"/>
    </location>
</feature>
<dbReference type="KEGG" id="kaf:KAFR_0F02180"/>
<dbReference type="GO" id="GO:0005739">
    <property type="term" value="C:mitochondrion"/>
    <property type="evidence" value="ECO:0007669"/>
    <property type="project" value="EnsemblFungi"/>
</dbReference>
<evidence type="ECO:0000256" key="3">
    <source>
        <dbReference type="ARBA" id="ARBA00011953"/>
    </source>
</evidence>
<evidence type="ECO:0000256" key="1">
    <source>
        <dbReference type="ARBA" id="ARBA00003986"/>
    </source>
</evidence>
<dbReference type="SUPFAM" id="SSF52402">
    <property type="entry name" value="Adenine nucleotide alpha hydrolases-like"/>
    <property type="match status" value="1"/>
</dbReference>
<dbReference type="PANTHER" id="PTHR11933:SF5">
    <property type="entry name" value="MITOCHONDRIAL TRNA-SPECIFIC 2-THIOURIDYLASE 1"/>
    <property type="match status" value="1"/>
</dbReference>
<evidence type="ECO:0000256" key="8">
    <source>
        <dbReference type="ARBA" id="ARBA00022840"/>
    </source>
</evidence>
<proteinExistence type="inferred from homology"/>
<dbReference type="EC" id="2.8.1.14" evidence="3"/>
<evidence type="ECO:0000256" key="4">
    <source>
        <dbReference type="ARBA" id="ARBA00022555"/>
    </source>
</evidence>
<dbReference type="PANTHER" id="PTHR11933">
    <property type="entry name" value="TRNA 5-METHYLAMINOMETHYL-2-THIOURIDYLATE -METHYLTRANSFERASE"/>
    <property type="match status" value="1"/>
</dbReference>
<dbReference type="STRING" id="1071382.H2AWR5"/>
<evidence type="ECO:0000259" key="13">
    <source>
        <dbReference type="Pfam" id="PF20259"/>
    </source>
</evidence>
<keyword evidence="7" id="KW-0547">Nucleotide-binding</keyword>
<organism evidence="14 15">
    <name type="scientific">Kazachstania africana (strain ATCC 22294 / BCRC 22015 / CBS 2517 / CECT 1963 / NBRC 1671 / NRRL Y-8276)</name>
    <name type="common">Yeast</name>
    <name type="synonym">Kluyveromyces africanus</name>
    <dbReference type="NCBI Taxonomy" id="1071382"/>
    <lineage>
        <taxon>Eukaryota</taxon>
        <taxon>Fungi</taxon>
        <taxon>Dikarya</taxon>
        <taxon>Ascomycota</taxon>
        <taxon>Saccharomycotina</taxon>
        <taxon>Saccharomycetes</taxon>
        <taxon>Saccharomycetales</taxon>
        <taxon>Saccharomycetaceae</taxon>
        <taxon>Kazachstania</taxon>
    </lineage>
</organism>
<dbReference type="InterPro" id="IPR046884">
    <property type="entry name" value="MnmA-like_central"/>
</dbReference>
<dbReference type="CDD" id="cd01998">
    <property type="entry name" value="MnmA_TRMU-like"/>
    <property type="match status" value="1"/>
</dbReference>
<dbReference type="Gene3D" id="3.40.50.620">
    <property type="entry name" value="HUPs"/>
    <property type="match status" value="1"/>
</dbReference>
<dbReference type="InParanoid" id="H2AWR5"/>
<evidence type="ECO:0000256" key="11">
    <source>
        <dbReference type="ARBA" id="ARBA00049564"/>
    </source>
</evidence>
<keyword evidence="6" id="KW-0819">tRNA processing</keyword>
<dbReference type="OrthoDB" id="3685at2759"/>
<dbReference type="AlphaFoldDB" id="H2AWR5"/>
<sequence>MLLSRYSQLLQKRLPNGYKQRWPSKFDNIIVAMSSGIDSSVTASIFSSFPKARGIYMRNWNNKSNDGKNCDESDWNDAVKVSEFLNVPIELVNFEKDYWIDVFEPMLKGYELGITPNPDILCNKFVKFGKLIEFLDTKYGEKNYWLATGHYSKILENVKKNRLELMRATDLHKDQSYYLSQIEPDIFSNTLLPMGHIYKTEVRQMALDIGLPNALKPDSQGICFVNNSQSNGRFKDFLSEYIPNKKGNICTIDENGKKTKWGEHNGLWSYTIGQKIGGISMPQADPKYKGTWFVSEKLTCTNELIIVRGSDNPKLCHSGLVVAKFEILDGTDAHAFQGLVDDAIRRGTLNMQYRSLQDPINVTRCTVKLNNKNDGTINLTVSLQEAQRAMAPGQYFCLFDCSRILGSGPILRST</sequence>
<keyword evidence="8" id="KW-0067">ATP-binding</keyword>
<dbReference type="FunCoup" id="H2AWR5">
    <property type="interactions" value="400"/>
</dbReference>